<evidence type="ECO:0000256" key="1">
    <source>
        <dbReference type="SAM" id="MobiDB-lite"/>
    </source>
</evidence>
<accession>A0A074WKC1</accession>
<organism evidence="2 3">
    <name type="scientific">Aureobasidium namibiae CBS 147.97</name>
    <dbReference type="NCBI Taxonomy" id="1043004"/>
    <lineage>
        <taxon>Eukaryota</taxon>
        <taxon>Fungi</taxon>
        <taxon>Dikarya</taxon>
        <taxon>Ascomycota</taxon>
        <taxon>Pezizomycotina</taxon>
        <taxon>Dothideomycetes</taxon>
        <taxon>Dothideomycetidae</taxon>
        <taxon>Dothideales</taxon>
        <taxon>Saccotheciaceae</taxon>
        <taxon>Aureobasidium</taxon>
    </lineage>
</organism>
<keyword evidence="3" id="KW-1185">Reference proteome</keyword>
<feature type="region of interest" description="Disordered" evidence="1">
    <location>
        <begin position="123"/>
        <end position="151"/>
    </location>
</feature>
<dbReference type="GeneID" id="25413592"/>
<feature type="compositionally biased region" description="Polar residues" evidence="1">
    <location>
        <begin position="124"/>
        <end position="143"/>
    </location>
</feature>
<evidence type="ECO:0000313" key="2">
    <source>
        <dbReference type="EMBL" id="KEQ73570.1"/>
    </source>
</evidence>
<evidence type="ECO:0000313" key="3">
    <source>
        <dbReference type="Proteomes" id="UP000027730"/>
    </source>
</evidence>
<dbReference type="AlphaFoldDB" id="A0A074WKC1"/>
<proteinExistence type="predicted"/>
<reference evidence="2 3" key="1">
    <citation type="journal article" date="2014" name="BMC Genomics">
        <title>Genome sequencing of four Aureobasidium pullulans varieties: biotechnological potential, stress tolerance, and description of new species.</title>
        <authorList>
            <person name="Gostin Ar C."/>
            <person name="Ohm R.A."/>
            <person name="Kogej T."/>
            <person name="Sonjak S."/>
            <person name="Turk M."/>
            <person name="Zajc J."/>
            <person name="Zalar P."/>
            <person name="Grube M."/>
            <person name="Sun H."/>
            <person name="Han J."/>
            <person name="Sharma A."/>
            <person name="Chiniquy J."/>
            <person name="Ngan C.Y."/>
            <person name="Lipzen A."/>
            <person name="Barry K."/>
            <person name="Grigoriev I.V."/>
            <person name="Gunde-Cimerman N."/>
        </authorList>
    </citation>
    <scope>NUCLEOTIDE SEQUENCE [LARGE SCALE GENOMIC DNA]</scope>
    <source>
        <strain evidence="2 3">CBS 147.97</strain>
    </source>
</reference>
<gene>
    <name evidence="2" type="ORF">M436DRAFT_63851</name>
</gene>
<dbReference type="EMBL" id="KL584709">
    <property type="protein sequence ID" value="KEQ73570.1"/>
    <property type="molecule type" value="Genomic_DNA"/>
</dbReference>
<dbReference type="RefSeq" id="XP_013427660.1">
    <property type="nucleotide sequence ID" value="XM_013572206.1"/>
</dbReference>
<protein>
    <submittedName>
        <fullName evidence="2">Uncharacterized protein</fullName>
    </submittedName>
</protein>
<dbReference type="OrthoDB" id="3862100at2759"/>
<dbReference type="Proteomes" id="UP000027730">
    <property type="component" value="Unassembled WGS sequence"/>
</dbReference>
<sequence length="173" mass="19669">MASGPVPGMVLQPRVNMMIISVARHKISIEDNVSTCQLPLESINHDPSRPSISLYAWLKPEALENLKTMIEARLRISLAHMSIVWYMIESGQLATVNDRESLCAAIMDHINFRRHTVQLHRQHAQNLSSQMKQSRPQTNNSTEKTLRGPVKERCETRIGHTQKSVEQHSQITV</sequence>
<dbReference type="HOGENOM" id="CLU_1547226_0_0_1"/>
<name>A0A074WKC1_9PEZI</name>